<dbReference type="GO" id="GO:0003676">
    <property type="term" value="F:nucleic acid binding"/>
    <property type="evidence" value="ECO:0007669"/>
    <property type="project" value="InterPro"/>
</dbReference>
<proteinExistence type="predicted"/>
<organism evidence="2 3">
    <name type="scientific">Henosepilachna vigintioctopunctata</name>
    <dbReference type="NCBI Taxonomy" id="420089"/>
    <lineage>
        <taxon>Eukaryota</taxon>
        <taxon>Metazoa</taxon>
        <taxon>Ecdysozoa</taxon>
        <taxon>Arthropoda</taxon>
        <taxon>Hexapoda</taxon>
        <taxon>Insecta</taxon>
        <taxon>Pterygota</taxon>
        <taxon>Neoptera</taxon>
        <taxon>Endopterygota</taxon>
        <taxon>Coleoptera</taxon>
        <taxon>Polyphaga</taxon>
        <taxon>Cucujiformia</taxon>
        <taxon>Coccinelloidea</taxon>
        <taxon>Coccinellidae</taxon>
        <taxon>Epilachninae</taxon>
        <taxon>Epilachnini</taxon>
        <taxon>Henosepilachna</taxon>
    </lineage>
</organism>
<feature type="domain" description="DDE-1" evidence="1">
    <location>
        <begin position="2"/>
        <end position="68"/>
    </location>
</feature>
<accession>A0AAW1U474</accession>
<dbReference type="Pfam" id="PF03184">
    <property type="entry name" value="DDE_1"/>
    <property type="match status" value="1"/>
</dbReference>
<dbReference type="Proteomes" id="UP001431783">
    <property type="component" value="Unassembled WGS sequence"/>
</dbReference>
<keyword evidence="3" id="KW-1185">Reference proteome</keyword>
<dbReference type="AlphaFoldDB" id="A0AAW1U474"/>
<evidence type="ECO:0000259" key="1">
    <source>
        <dbReference type="Pfam" id="PF03184"/>
    </source>
</evidence>
<evidence type="ECO:0000313" key="2">
    <source>
        <dbReference type="EMBL" id="KAK9874169.1"/>
    </source>
</evidence>
<comment type="caution">
    <text evidence="2">The sequence shown here is derived from an EMBL/GenBank/DDBJ whole genome shotgun (WGS) entry which is preliminary data.</text>
</comment>
<name>A0AAW1U474_9CUCU</name>
<dbReference type="InterPro" id="IPR004875">
    <property type="entry name" value="DDE_SF_endonuclease_dom"/>
</dbReference>
<evidence type="ECO:0000313" key="3">
    <source>
        <dbReference type="Proteomes" id="UP001431783"/>
    </source>
</evidence>
<reference evidence="2 3" key="1">
    <citation type="submission" date="2023-03" db="EMBL/GenBank/DDBJ databases">
        <title>Genome insight into feeding habits of ladybird beetles.</title>
        <authorList>
            <person name="Li H.-S."/>
            <person name="Huang Y.-H."/>
            <person name="Pang H."/>
        </authorList>
    </citation>
    <scope>NUCLEOTIDE SEQUENCE [LARGE SCALE GENOMIC DNA]</scope>
    <source>
        <strain evidence="2">SYSU_2023b</strain>
        <tissue evidence="2">Whole body</tissue>
    </source>
</reference>
<dbReference type="EMBL" id="JARQZJ010000031">
    <property type="protein sequence ID" value="KAK9874169.1"/>
    <property type="molecule type" value="Genomic_DNA"/>
</dbReference>
<gene>
    <name evidence="2" type="ORF">WA026_002520</name>
</gene>
<protein>
    <recommendedName>
        <fullName evidence="1">DDE-1 domain-containing protein</fullName>
    </recommendedName>
</protein>
<sequence length="147" mass="16935">MYLPENATSKLQPMNQGIINNFKIHYRKEVVQHVIKSIEDNQYPQINILQAMTFARKACFSVTKTALKKSVLTSAVLYLKAYKRRKKTSKFILRIETSNDNNQQPTFTDFINIDDDLINAGKLTESDIVHGYSSSSLEKMTTKWARN</sequence>